<dbReference type="PATRIC" id="fig|889306.3.peg.2246"/>
<dbReference type="PANTHER" id="PTHR42760:SF133">
    <property type="entry name" value="3-OXOACYL-[ACYL-CARRIER-PROTEIN] REDUCTASE"/>
    <property type="match status" value="1"/>
</dbReference>
<comment type="caution">
    <text evidence="3">The sequence shown here is derived from an EMBL/GenBank/DDBJ whole genome shotgun (WGS) entry which is preliminary data.</text>
</comment>
<dbReference type="RefSeq" id="WP_041088678.1">
    <property type="nucleotide sequence ID" value="NZ_JXRP01000017.1"/>
</dbReference>
<evidence type="ECO:0000256" key="2">
    <source>
        <dbReference type="ARBA" id="ARBA00023002"/>
    </source>
</evidence>
<name>A0A0C2RVV0_9BACL</name>
<dbReference type="STRING" id="889306.KP78_22330"/>
<keyword evidence="4" id="KW-1185">Reference proteome</keyword>
<dbReference type="GO" id="GO:0006633">
    <property type="term" value="P:fatty acid biosynthetic process"/>
    <property type="evidence" value="ECO:0007669"/>
    <property type="project" value="TreeGrafter"/>
</dbReference>
<evidence type="ECO:0000256" key="1">
    <source>
        <dbReference type="ARBA" id="ARBA00006484"/>
    </source>
</evidence>
<dbReference type="InterPro" id="IPR002347">
    <property type="entry name" value="SDR_fam"/>
</dbReference>
<comment type="similarity">
    <text evidence="1">Belongs to the short-chain dehydrogenases/reductases (SDR) family.</text>
</comment>
<evidence type="ECO:0000313" key="4">
    <source>
        <dbReference type="Proteomes" id="UP000031938"/>
    </source>
</evidence>
<reference evidence="3 4" key="1">
    <citation type="submission" date="2015-01" db="EMBL/GenBank/DDBJ databases">
        <title>Genome sequencing of Jeotgalibacillus soli.</title>
        <authorList>
            <person name="Goh K.M."/>
            <person name="Chan K.-G."/>
            <person name="Yaakop A.S."/>
            <person name="Ee R."/>
            <person name="Gan H.M."/>
            <person name="Chan C.S."/>
        </authorList>
    </citation>
    <scope>NUCLEOTIDE SEQUENCE [LARGE SCALE GENOMIC DNA]</scope>
    <source>
        <strain evidence="3 4">P9</strain>
    </source>
</reference>
<gene>
    <name evidence="3" type="ORF">KP78_22330</name>
</gene>
<dbReference type="Proteomes" id="UP000031938">
    <property type="component" value="Unassembled WGS sequence"/>
</dbReference>
<dbReference type="PRINTS" id="PR00080">
    <property type="entry name" value="SDRFAMILY"/>
</dbReference>
<dbReference type="EMBL" id="JXRP01000017">
    <property type="protein sequence ID" value="KIL45884.1"/>
    <property type="molecule type" value="Genomic_DNA"/>
</dbReference>
<dbReference type="AlphaFoldDB" id="A0A0C2RVV0"/>
<dbReference type="Gene3D" id="3.40.50.720">
    <property type="entry name" value="NAD(P)-binding Rossmann-like Domain"/>
    <property type="match status" value="1"/>
</dbReference>
<organism evidence="3 4">
    <name type="scientific">Jeotgalibacillus soli</name>
    <dbReference type="NCBI Taxonomy" id="889306"/>
    <lineage>
        <taxon>Bacteria</taxon>
        <taxon>Bacillati</taxon>
        <taxon>Bacillota</taxon>
        <taxon>Bacilli</taxon>
        <taxon>Bacillales</taxon>
        <taxon>Caryophanaceae</taxon>
        <taxon>Jeotgalibacillus</taxon>
    </lineage>
</organism>
<dbReference type="GO" id="GO:0016616">
    <property type="term" value="F:oxidoreductase activity, acting on the CH-OH group of donors, NAD or NADP as acceptor"/>
    <property type="evidence" value="ECO:0007669"/>
    <property type="project" value="TreeGrafter"/>
</dbReference>
<keyword evidence="2" id="KW-0560">Oxidoreductase</keyword>
<dbReference type="SUPFAM" id="SSF51735">
    <property type="entry name" value="NAD(P)-binding Rossmann-fold domains"/>
    <property type="match status" value="1"/>
</dbReference>
<accession>A0A0C2RVV0</accession>
<dbReference type="InterPro" id="IPR036291">
    <property type="entry name" value="NAD(P)-bd_dom_sf"/>
</dbReference>
<dbReference type="InterPro" id="IPR020904">
    <property type="entry name" value="Sc_DH/Rdtase_CS"/>
</dbReference>
<protein>
    <submittedName>
        <fullName evidence="3">3-ketoacyl-ACP reductase</fullName>
    </submittedName>
</protein>
<evidence type="ECO:0000313" key="3">
    <source>
        <dbReference type="EMBL" id="KIL45884.1"/>
    </source>
</evidence>
<sequence length="245" mass="27011">MMDHKRTIVVSGAAKGIGLEIAKAFADQKEMVYMLDVDTAKGKEEAAALNEKGYNVIFKTCNVGHLAEVENVMKEIYNESGRIDVLINNAGKSKFTSIWDVTEDEWDDVLSSNLSSIFFCSREAAKYMKSGSIVNMSSTRAFMSEPDTEAYSATKGGIIALTHSLAVTLSENGITVNAISPGWIETEAYEELREIDHAQHLSHRVGKPSDIARACIFLTDPKNTFITGENLIIDGGMTRKMIYEH</sequence>
<dbReference type="GO" id="GO:0008206">
    <property type="term" value="P:bile acid metabolic process"/>
    <property type="evidence" value="ECO:0007669"/>
    <property type="project" value="UniProtKB-ARBA"/>
</dbReference>
<proteinExistence type="inferred from homology"/>
<dbReference type="PANTHER" id="PTHR42760">
    <property type="entry name" value="SHORT-CHAIN DEHYDROGENASES/REDUCTASES FAMILY MEMBER"/>
    <property type="match status" value="1"/>
</dbReference>
<dbReference type="PROSITE" id="PS00061">
    <property type="entry name" value="ADH_SHORT"/>
    <property type="match status" value="1"/>
</dbReference>
<dbReference type="GO" id="GO:0048038">
    <property type="term" value="F:quinone binding"/>
    <property type="evidence" value="ECO:0007669"/>
    <property type="project" value="TreeGrafter"/>
</dbReference>
<dbReference type="Pfam" id="PF13561">
    <property type="entry name" value="adh_short_C2"/>
    <property type="match status" value="1"/>
</dbReference>
<dbReference type="FunFam" id="3.40.50.720:FF:000084">
    <property type="entry name" value="Short-chain dehydrogenase reductase"/>
    <property type="match status" value="1"/>
</dbReference>
<dbReference type="PRINTS" id="PR00081">
    <property type="entry name" value="GDHRDH"/>
</dbReference>